<accession>A0A8J3W6K2</accession>
<dbReference type="EMBL" id="BOOH01000041">
    <property type="protein sequence ID" value="GIH78589.1"/>
    <property type="molecule type" value="Genomic_DNA"/>
</dbReference>
<dbReference type="PANTHER" id="PTHR21240">
    <property type="entry name" value="2-AMINO-3-CARBOXYLMUCONATE-6-SEMIALDEHYDE DECARBOXYLASE"/>
    <property type="match status" value="1"/>
</dbReference>
<name>A0A8J3W6K2_9ACTN</name>
<dbReference type="InterPro" id="IPR032466">
    <property type="entry name" value="Metal_Hydrolase"/>
</dbReference>
<protein>
    <recommendedName>
        <fullName evidence="4">Amidohydrolase</fullName>
    </recommendedName>
</protein>
<dbReference type="GO" id="GO:0016787">
    <property type="term" value="F:hydrolase activity"/>
    <property type="evidence" value="ECO:0007669"/>
    <property type="project" value="InterPro"/>
</dbReference>
<keyword evidence="3" id="KW-1185">Reference proteome</keyword>
<dbReference type="GO" id="GO:0016831">
    <property type="term" value="F:carboxy-lyase activity"/>
    <property type="evidence" value="ECO:0007669"/>
    <property type="project" value="InterPro"/>
</dbReference>
<dbReference type="RefSeq" id="WP_203893092.1">
    <property type="nucleotide sequence ID" value="NZ_BOOH01000041.1"/>
</dbReference>
<evidence type="ECO:0000256" key="1">
    <source>
        <dbReference type="ARBA" id="ARBA00023239"/>
    </source>
</evidence>
<dbReference type="AlphaFoldDB" id="A0A8J3W6K2"/>
<organism evidence="2 3">
    <name type="scientific">Planobispora longispora</name>
    <dbReference type="NCBI Taxonomy" id="28887"/>
    <lineage>
        <taxon>Bacteria</taxon>
        <taxon>Bacillati</taxon>
        <taxon>Actinomycetota</taxon>
        <taxon>Actinomycetes</taxon>
        <taxon>Streptosporangiales</taxon>
        <taxon>Streptosporangiaceae</taxon>
        <taxon>Planobispora</taxon>
    </lineage>
</organism>
<evidence type="ECO:0008006" key="4">
    <source>
        <dbReference type="Google" id="ProtNLM"/>
    </source>
</evidence>
<keyword evidence="1" id="KW-0456">Lyase</keyword>
<dbReference type="GO" id="GO:0019748">
    <property type="term" value="P:secondary metabolic process"/>
    <property type="evidence" value="ECO:0007669"/>
    <property type="project" value="TreeGrafter"/>
</dbReference>
<dbReference type="PANTHER" id="PTHR21240:SF28">
    <property type="entry name" value="ISO-OROTATE DECARBOXYLASE (EUROFUNG)"/>
    <property type="match status" value="1"/>
</dbReference>
<reference evidence="2 3" key="1">
    <citation type="submission" date="2021-01" db="EMBL/GenBank/DDBJ databases">
        <title>Whole genome shotgun sequence of Planobispora longispora NBRC 13918.</title>
        <authorList>
            <person name="Komaki H."/>
            <person name="Tamura T."/>
        </authorList>
    </citation>
    <scope>NUCLEOTIDE SEQUENCE [LARGE SCALE GENOMIC DNA]</scope>
    <source>
        <strain evidence="2 3">NBRC 13918</strain>
    </source>
</reference>
<gene>
    <name evidence="2" type="ORF">Plo01_50180</name>
</gene>
<dbReference type="Proteomes" id="UP000616724">
    <property type="component" value="Unassembled WGS sequence"/>
</dbReference>
<dbReference type="SUPFAM" id="SSF51556">
    <property type="entry name" value="Metallo-dependent hydrolases"/>
    <property type="match status" value="1"/>
</dbReference>
<sequence>MAIDVHQHLWTPAFTDALRRRTAPPRLDGWTLHLHGEPPFAADPLDHDLAARLALNEGLDLALVSLSSPLGIESLPPGDAWPLIDAYHEDAAALPPPFGAWAAACLADIDPVRLRAALDLGLAGLQLPATAVGSEAGLRSVAPLLDVLAERDLPLFVHPGPAGNSESPGWWPAVVPYVQQMHAAWFAFAAFGRPRHPRLRVCFALLAGLAPLHSERLISRGGAGRGRVDPGVFVETSSYGPRAVDAIVRELGVDVVVNGSDRPYATAPDLAPALGEAARHAVTVTNPGRLLNRKESSP</sequence>
<dbReference type="InterPro" id="IPR032465">
    <property type="entry name" value="ACMSD"/>
</dbReference>
<proteinExistence type="predicted"/>
<dbReference type="GO" id="GO:0005737">
    <property type="term" value="C:cytoplasm"/>
    <property type="evidence" value="ECO:0007669"/>
    <property type="project" value="TreeGrafter"/>
</dbReference>
<evidence type="ECO:0000313" key="2">
    <source>
        <dbReference type="EMBL" id="GIH78589.1"/>
    </source>
</evidence>
<dbReference type="Gene3D" id="3.20.20.140">
    <property type="entry name" value="Metal-dependent hydrolases"/>
    <property type="match status" value="1"/>
</dbReference>
<evidence type="ECO:0000313" key="3">
    <source>
        <dbReference type="Proteomes" id="UP000616724"/>
    </source>
</evidence>
<comment type="caution">
    <text evidence="2">The sequence shown here is derived from an EMBL/GenBank/DDBJ whole genome shotgun (WGS) entry which is preliminary data.</text>
</comment>